<dbReference type="InterPro" id="IPR029033">
    <property type="entry name" value="His_PPase_superfam"/>
</dbReference>
<evidence type="ECO:0000256" key="1">
    <source>
        <dbReference type="SAM" id="SignalP"/>
    </source>
</evidence>
<dbReference type="AlphaFoldDB" id="A0A857C8V5"/>
<accession>A0A857C8V5</accession>
<feature type="chain" id="PRO_5032713775" evidence="1">
    <location>
        <begin position="34"/>
        <end position="212"/>
    </location>
</feature>
<dbReference type="Proteomes" id="UP000435648">
    <property type="component" value="Chromosome"/>
</dbReference>
<keyword evidence="1" id="KW-0732">Signal</keyword>
<sequence length="212" mass="22272">MIDLFPFATGHAKGRLRRLVLALLALLAMPGLAAGAARASGEAEAWAALSSNRGAIAVMRHALAPGTGDPAGFRLGDCSTQRNLDERGRAQARAIGAAFRERGIAVDQVLTSQWCRARQTAALLGLGEPQELPDLNSFFADRRQAESQTQRLAAAIRALPQGTVAVLVTHQVNITALTGVYPSSGEIIVGRPEGEMFTVIGRISLPAPRGGS</sequence>
<reference evidence="2 3" key="1">
    <citation type="submission" date="2019-12" db="EMBL/GenBank/DDBJ databases">
        <title>The genome of Stappia indica PHM037.</title>
        <authorList>
            <person name="Kacar D."/>
            <person name="Galan B."/>
            <person name="Canedo L."/>
            <person name="Rodriguez P."/>
            <person name="de la Calle F."/>
            <person name="Garcia J.L."/>
        </authorList>
    </citation>
    <scope>NUCLEOTIDE SEQUENCE [LARGE SCALE GENOMIC DNA]</scope>
    <source>
        <strain evidence="2 3">PHM037</strain>
    </source>
</reference>
<dbReference type="RefSeq" id="WP_158194280.1">
    <property type="nucleotide sequence ID" value="NZ_CP046908.1"/>
</dbReference>
<dbReference type="CDD" id="cd07040">
    <property type="entry name" value="HP"/>
    <property type="match status" value="1"/>
</dbReference>
<organism evidence="2 3">
    <name type="scientific">Stappia indica</name>
    <dbReference type="NCBI Taxonomy" id="538381"/>
    <lineage>
        <taxon>Bacteria</taxon>
        <taxon>Pseudomonadati</taxon>
        <taxon>Pseudomonadota</taxon>
        <taxon>Alphaproteobacteria</taxon>
        <taxon>Hyphomicrobiales</taxon>
        <taxon>Stappiaceae</taxon>
        <taxon>Stappia</taxon>
    </lineage>
</organism>
<feature type="signal peptide" evidence="1">
    <location>
        <begin position="1"/>
        <end position="33"/>
    </location>
</feature>
<dbReference type="OrthoDB" id="2237472at2"/>
<dbReference type="EMBL" id="CP046908">
    <property type="protein sequence ID" value="QGZ35410.1"/>
    <property type="molecule type" value="Genomic_DNA"/>
</dbReference>
<dbReference type="InterPro" id="IPR013078">
    <property type="entry name" value="His_Pase_superF_clade-1"/>
</dbReference>
<dbReference type="Gene3D" id="3.40.50.1240">
    <property type="entry name" value="Phosphoglycerate mutase-like"/>
    <property type="match status" value="1"/>
</dbReference>
<gene>
    <name evidence="2" type="ORF">GH266_13445</name>
</gene>
<dbReference type="KEGG" id="siw:GH266_13445"/>
<name>A0A857C8V5_9HYPH</name>
<dbReference type="Pfam" id="PF00300">
    <property type="entry name" value="His_Phos_1"/>
    <property type="match status" value="1"/>
</dbReference>
<evidence type="ECO:0000313" key="3">
    <source>
        <dbReference type="Proteomes" id="UP000435648"/>
    </source>
</evidence>
<dbReference type="SMART" id="SM00855">
    <property type="entry name" value="PGAM"/>
    <property type="match status" value="1"/>
</dbReference>
<proteinExistence type="predicted"/>
<evidence type="ECO:0000313" key="2">
    <source>
        <dbReference type="EMBL" id="QGZ35410.1"/>
    </source>
</evidence>
<protein>
    <submittedName>
        <fullName evidence="2">Histidine phosphatase family protein</fullName>
    </submittedName>
</protein>
<dbReference type="SUPFAM" id="SSF53254">
    <property type="entry name" value="Phosphoglycerate mutase-like"/>
    <property type="match status" value="1"/>
</dbReference>